<reference evidence="1 2" key="1">
    <citation type="journal article" date="2017" name="Genome Biol.">
        <title>New reference genome sequences of hot pepper reveal the massive evolution of plant disease-resistance genes by retroduplication.</title>
        <authorList>
            <person name="Kim S."/>
            <person name="Park J."/>
            <person name="Yeom S.I."/>
            <person name="Kim Y.M."/>
            <person name="Seo E."/>
            <person name="Kim K.T."/>
            <person name="Kim M.S."/>
            <person name="Lee J.M."/>
            <person name="Cheong K."/>
            <person name="Shin H.S."/>
            <person name="Kim S.B."/>
            <person name="Han K."/>
            <person name="Lee J."/>
            <person name="Park M."/>
            <person name="Lee H.A."/>
            <person name="Lee H.Y."/>
            <person name="Lee Y."/>
            <person name="Oh S."/>
            <person name="Lee J.H."/>
            <person name="Choi E."/>
            <person name="Choi E."/>
            <person name="Lee S.E."/>
            <person name="Jeon J."/>
            <person name="Kim H."/>
            <person name="Choi G."/>
            <person name="Song H."/>
            <person name="Lee J."/>
            <person name="Lee S.C."/>
            <person name="Kwon J.K."/>
            <person name="Lee H.Y."/>
            <person name="Koo N."/>
            <person name="Hong Y."/>
            <person name="Kim R.W."/>
            <person name="Kang W.H."/>
            <person name="Huh J.H."/>
            <person name="Kang B.C."/>
            <person name="Yang T.J."/>
            <person name="Lee Y.H."/>
            <person name="Bennetzen J.L."/>
            <person name="Choi D."/>
        </authorList>
    </citation>
    <scope>NUCLEOTIDE SEQUENCE [LARGE SCALE GENOMIC DNA]</scope>
    <source>
        <strain evidence="2">cv. PBC81</strain>
    </source>
</reference>
<comment type="caution">
    <text evidence="1">The sequence shown here is derived from an EMBL/GenBank/DDBJ whole genome shotgun (WGS) entry which is preliminary data.</text>
</comment>
<sequence length="150" mass="17359">MTEDQLVELLDALLVNLHYLPKVRCELFLLSRNQYELLQNHFGNLRNFHGLIVNGCIKLKTLECFLPQFQLKAERVGYFYLLRLSYQLDEENEEDVDEFYFMLVHLLLKIIPILLVVMHICSTILEASTSAEVGCFIKKLLEAAPGILGE</sequence>
<evidence type="ECO:0000313" key="2">
    <source>
        <dbReference type="Proteomes" id="UP000224567"/>
    </source>
</evidence>
<dbReference type="AlphaFoldDB" id="A0A2G2WT91"/>
<evidence type="ECO:0000313" key="1">
    <source>
        <dbReference type="EMBL" id="PHT48465.1"/>
    </source>
</evidence>
<dbReference type="Proteomes" id="UP000224567">
    <property type="component" value="Unassembled WGS sequence"/>
</dbReference>
<dbReference type="EMBL" id="MLFT02000005">
    <property type="protein sequence ID" value="PHT48465.1"/>
    <property type="molecule type" value="Genomic_DNA"/>
</dbReference>
<reference evidence="2" key="2">
    <citation type="journal article" date="2017" name="J. Anim. Genet.">
        <title>Multiple reference genome sequences of hot pepper reveal the massive evolution of plant disease resistance genes by retroduplication.</title>
        <authorList>
            <person name="Kim S."/>
            <person name="Park J."/>
            <person name="Yeom S.-I."/>
            <person name="Kim Y.-M."/>
            <person name="Seo E."/>
            <person name="Kim K.-T."/>
            <person name="Kim M.-S."/>
            <person name="Lee J.M."/>
            <person name="Cheong K."/>
            <person name="Shin H.-S."/>
            <person name="Kim S.-B."/>
            <person name="Han K."/>
            <person name="Lee J."/>
            <person name="Park M."/>
            <person name="Lee H.-A."/>
            <person name="Lee H.-Y."/>
            <person name="Lee Y."/>
            <person name="Oh S."/>
            <person name="Lee J.H."/>
            <person name="Choi E."/>
            <person name="Choi E."/>
            <person name="Lee S.E."/>
            <person name="Jeon J."/>
            <person name="Kim H."/>
            <person name="Choi G."/>
            <person name="Song H."/>
            <person name="Lee J."/>
            <person name="Lee S.-C."/>
            <person name="Kwon J.-K."/>
            <person name="Lee H.-Y."/>
            <person name="Koo N."/>
            <person name="Hong Y."/>
            <person name="Kim R.W."/>
            <person name="Kang W.-H."/>
            <person name="Huh J.H."/>
            <person name="Kang B.-C."/>
            <person name="Yang T.-J."/>
            <person name="Lee Y.-H."/>
            <person name="Bennetzen J.L."/>
            <person name="Choi D."/>
        </authorList>
    </citation>
    <scope>NUCLEOTIDE SEQUENCE [LARGE SCALE GENOMIC DNA]</scope>
    <source>
        <strain evidence="2">cv. PBC81</strain>
    </source>
</reference>
<organism evidence="1 2">
    <name type="scientific">Capsicum baccatum</name>
    <name type="common">Peruvian pepper</name>
    <dbReference type="NCBI Taxonomy" id="33114"/>
    <lineage>
        <taxon>Eukaryota</taxon>
        <taxon>Viridiplantae</taxon>
        <taxon>Streptophyta</taxon>
        <taxon>Embryophyta</taxon>
        <taxon>Tracheophyta</taxon>
        <taxon>Spermatophyta</taxon>
        <taxon>Magnoliopsida</taxon>
        <taxon>eudicotyledons</taxon>
        <taxon>Gunneridae</taxon>
        <taxon>Pentapetalae</taxon>
        <taxon>asterids</taxon>
        <taxon>lamiids</taxon>
        <taxon>Solanales</taxon>
        <taxon>Solanaceae</taxon>
        <taxon>Solanoideae</taxon>
        <taxon>Capsiceae</taxon>
        <taxon>Capsicum</taxon>
    </lineage>
</organism>
<gene>
    <name evidence="1" type="ORF">CQW23_12673</name>
</gene>
<proteinExistence type="predicted"/>
<protein>
    <submittedName>
        <fullName evidence="1">Uncharacterized protein</fullName>
    </submittedName>
</protein>
<accession>A0A2G2WT91</accession>
<name>A0A2G2WT91_CAPBA</name>
<keyword evidence="2" id="KW-1185">Reference proteome</keyword>